<feature type="compositionally biased region" description="Low complexity" evidence="1">
    <location>
        <begin position="68"/>
        <end position="84"/>
    </location>
</feature>
<dbReference type="AlphaFoldDB" id="M7BEX8"/>
<feature type="compositionally biased region" description="Polar residues" evidence="1">
    <location>
        <begin position="115"/>
        <end position="135"/>
    </location>
</feature>
<proteinExistence type="predicted"/>
<name>M7BEX8_CHEMY</name>
<gene>
    <name evidence="2" type="ORF">UY3_16167</name>
</gene>
<keyword evidence="3" id="KW-1185">Reference proteome</keyword>
<evidence type="ECO:0000313" key="2">
    <source>
        <dbReference type="EMBL" id="EMP26767.1"/>
    </source>
</evidence>
<dbReference type="Proteomes" id="UP000031443">
    <property type="component" value="Unassembled WGS sequence"/>
</dbReference>
<reference evidence="3" key="1">
    <citation type="journal article" date="2013" name="Nat. Genet.">
        <title>The draft genomes of soft-shell turtle and green sea turtle yield insights into the development and evolution of the turtle-specific body plan.</title>
        <authorList>
            <person name="Wang Z."/>
            <person name="Pascual-Anaya J."/>
            <person name="Zadissa A."/>
            <person name="Li W."/>
            <person name="Niimura Y."/>
            <person name="Huang Z."/>
            <person name="Li C."/>
            <person name="White S."/>
            <person name="Xiong Z."/>
            <person name="Fang D."/>
            <person name="Wang B."/>
            <person name="Ming Y."/>
            <person name="Chen Y."/>
            <person name="Zheng Y."/>
            <person name="Kuraku S."/>
            <person name="Pignatelli M."/>
            <person name="Herrero J."/>
            <person name="Beal K."/>
            <person name="Nozawa M."/>
            <person name="Li Q."/>
            <person name="Wang J."/>
            <person name="Zhang H."/>
            <person name="Yu L."/>
            <person name="Shigenobu S."/>
            <person name="Wang J."/>
            <person name="Liu J."/>
            <person name="Flicek P."/>
            <person name="Searle S."/>
            <person name="Wang J."/>
            <person name="Kuratani S."/>
            <person name="Yin Y."/>
            <person name="Aken B."/>
            <person name="Zhang G."/>
            <person name="Irie N."/>
        </authorList>
    </citation>
    <scope>NUCLEOTIDE SEQUENCE [LARGE SCALE GENOMIC DNA]</scope>
</reference>
<organism evidence="2 3">
    <name type="scientific">Chelonia mydas</name>
    <name type="common">Green sea-turtle</name>
    <name type="synonym">Chelonia agassizi</name>
    <dbReference type="NCBI Taxonomy" id="8469"/>
    <lineage>
        <taxon>Eukaryota</taxon>
        <taxon>Metazoa</taxon>
        <taxon>Chordata</taxon>
        <taxon>Craniata</taxon>
        <taxon>Vertebrata</taxon>
        <taxon>Euteleostomi</taxon>
        <taxon>Archelosauria</taxon>
        <taxon>Testudinata</taxon>
        <taxon>Testudines</taxon>
        <taxon>Cryptodira</taxon>
        <taxon>Durocryptodira</taxon>
        <taxon>Americhelydia</taxon>
        <taxon>Chelonioidea</taxon>
        <taxon>Cheloniidae</taxon>
        <taxon>Chelonia</taxon>
    </lineage>
</organism>
<sequence length="135" mass="14666">MARQRLSFLLRVQPRTGLARAAPVPASGNNHRAGPKEGAPGPLPPGRHNAPAPQIFPNHSDPCPPPHSTTSHPESLTTTPSPSHNHSDPYTTQPPRAPRNQGHPAPKYPPRAQHRTQQNHPKSNTTQPPRAPRNQ</sequence>
<feature type="region of interest" description="Disordered" evidence="1">
    <location>
        <begin position="1"/>
        <end position="135"/>
    </location>
</feature>
<protein>
    <submittedName>
        <fullName evidence="2">Uncharacterized protein</fullName>
    </submittedName>
</protein>
<dbReference type="EMBL" id="KB576442">
    <property type="protein sequence ID" value="EMP26767.1"/>
    <property type="molecule type" value="Genomic_DNA"/>
</dbReference>
<accession>M7BEX8</accession>
<evidence type="ECO:0000313" key="3">
    <source>
        <dbReference type="Proteomes" id="UP000031443"/>
    </source>
</evidence>
<evidence type="ECO:0000256" key="1">
    <source>
        <dbReference type="SAM" id="MobiDB-lite"/>
    </source>
</evidence>